<keyword evidence="3" id="KW-0539">Nucleus</keyword>
<dbReference type="OrthoDB" id="1924577at2759"/>
<comment type="subcellular location">
    <subcellularLocation>
        <location evidence="1">Nucleus</location>
    </subcellularLocation>
</comment>
<accession>A0A5C3QP45</accession>
<proteinExistence type="inferred from homology"/>
<name>A0A5C3QP45_9AGAR</name>
<feature type="compositionally biased region" description="Acidic residues" evidence="4">
    <location>
        <begin position="539"/>
        <end position="549"/>
    </location>
</feature>
<feature type="region of interest" description="Disordered" evidence="4">
    <location>
        <begin position="566"/>
        <end position="665"/>
    </location>
</feature>
<evidence type="ECO:0000313" key="6">
    <source>
        <dbReference type="EMBL" id="TFL02311.1"/>
    </source>
</evidence>
<dbReference type="Pfam" id="PF09368">
    <property type="entry name" value="Sas10"/>
    <property type="match status" value="1"/>
</dbReference>
<evidence type="ECO:0000256" key="1">
    <source>
        <dbReference type="ARBA" id="ARBA00004123"/>
    </source>
</evidence>
<feature type="region of interest" description="Disordered" evidence="4">
    <location>
        <begin position="379"/>
        <end position="553"/>
    </location>
</feature>
<dbReference type="GO" id="GO:0000462">
    <property type="term" value="P:maturation of SSU-rRNA from tricistronic rRNA transcript (SSU-rRNA, 5.8S rRNA, LSU-rRNA)"/>
    <property type="evidence" value="ECO:0007669"/>
    <property type="project" value="TreeGrafter"/>
</dbReference>
<dbReference type="PANTHER" id="PTHR13237">
    <property type="entry name" value="SOMETHING ABOUT SILENCING PROTEIN 10-RELATED"/>
    <property type="match status" value="1"/>
</dbReference>
<feature type="compositionally biased region" description="Basic and acidic residues" evidence="4">
    <location>
        <begin position="566"/>
        <end position="584"/>
    </location>
</feature>
<evidence type="ECO:0000256" key="4">
    <source>
        <dbReference type="SAM" id="MobiDB-lite"/>
    </source>
</evidence>
<dbReference type="GO" id="GO:0032040">
    <property type="term" value="C:small-subunit processome"/>
    <property type="evidence" value="ECO:0007669"/>
    <property type="project" value="TreeGrafter"/>
</dbReference>
<comment type="similarity">
    <text evidence="2">Belongs to the SAS10 family.</text>
</comment>
<feature type="compositionally biased region" description="Basic residues" evidence="4">
    <location>
        <begin position="106"/>
        <end position="119"/>
    </location>
</feature>
<feature type="compositionally biased region" description="Basic and acidic residues" evidence="4">
    <location>
        <begin position="187"/>
        <end position="197"/>
    </location>
</feature>
<dbReference type="EMBL" id="ML178822">
    <property type="protein sequence ID" value="TFL02311.1"/>
    <property type="molecule type" value="Genomic_DNA"/>
</dbReference>
<reference evidence="6 7" key="1">
    <citation type="journal article" date="2019" name="Nat. Ecol. Evol.">
        <title>Megaphylogeny resolves global patterns of mushroom evolution.</title>
        <authorList>
            <person name="Varga T."/>
            <person name="Krizsan K."/>
            <person name="Foldi C."/>
            <person name="Dima B."/>
            <person name="Sanchez-Garcia M."/>
            <person name="Sanchez-Ramirez S."/>
            <person name="Szollosi G.J."/>
            <person name="Szarkandi J.G."/>
            <person name="Papp V."/>
            <person name="Albert L."/>
            <person name="Andreopoulos W."/>
            <person name="Angelini C."/>
            <person name="Antonin V."/>
            <person name="Barry K.W."/>
            <person name="Bougher N.L."/>
            <person name="Buchanan P."/>
            <person name="Buyck B."/>
            <person name="Bense V."/>
            <person name="Catcheside P."/>
            <person name="Chovatia M."/>
            <person name="Cooper J."/>
            <person name="Damon W."/>
            <person name="Desjardin D."/>
            <person name="Finy P."/>
            <person name="Geml J."/>
            <person name="Haridas S."/>
            <person name="Hughes K."/>
            <person name="Justo A."/>
            <person name="Karasinski D."/>
            <person name="Kautmanova I."/>
            <person name="Kiss B."/>
            <person name="Kocsube S."/>
            <person name="Kotiranta H."/>
            <person name="LaButti K.M."/>
            <person name="Lechner B.E."/>
            <person name="Liimatainen K."/>
            <person name="Lipzen A."/>
            <person name="Lukacs Z."/>
            <person name="Mihaltcheva S."/>
            <person name="Morgado L.N."/>
            <person name="Niskanen T."/>
            <person name="Noordeloos M.E."/>
            <person name="Ohm R.A."/>
            <person name="Ortiz-Santana B."/>
            <person name="Ovrebo C."/>
            <person name="Racz N."/>
            <person name="Riley R."/>
            <person name="Savchenko A."/>
            <person name="Shiryaev A."/>
            <person name="Soop K."/>
            <person name="Spirin V."/>
            <person name="Szebenyi C."/>
            <person name="Tomsovsky M."/>
            <person name="Tulloss R.E."/>
            <person name="Uehling J."/>
            <person name="Grigoriev I.V."/>
            <person name="Vagvolgyi C."/>
            <person name="Papp T."/>
            <person name="Martin F.M."/>
            <person name="Miettinen O."/>
            <person name="Hibbett D.S."/>
            <person name="Nagy L.G."/>
        </authorList>
    </citation>
    <scope>NUCLEOTIDE SEQUENCE [LARGE SCALE GENOMIC DNA]</scope>
    <source>
        <strain evidence="6 7">CBS 309.79</strain>
    </source>
</reference>
<feature type="compositionally biased region" description="Acidic residues" evidence="4">
    <location>
        <begin position="56"/>
        <end position="69"/>
    </location>
</feature>
<feature type="region of interest" description="Disordered" evidence="4">
    <location>
        <begin position="53"/>
        <end position="219"/>
    </location>
</feature>
<gene>
    <name evidence="6" type="ORF">BDV98DRAFT_423049</name>
</gene>
<feature type="compositionally biased region" description="Basic residues" evidence="4">
    <location>
        <begin position="463"/>
        <end position="472"/>
    </location>
</feature>
<evidence type="ECO:0000313" key="7">
    <source>
        <dbReference type="Proteomes" id="UP000305067"/>
    </source>
</evidence>
<feature type="compositionally biased region" description="Acidic residues" evidence="4">
    <location>
        <begin position="153"/>
        <end position="165"/>
    </location>
</feature>
<dbReference type="Proteomes" id="UP000305067">
    <property type="component" value="Unassembled WGS sequence"/>
</dbReference>
<evidence type="ECO:0000256" key="3">
    <source>
        <dbReference type="ARBA" id="ARBA00023242"/>
    </source>
</evidence>
<organism evidence="6 7">
    <name type="scientific">Pterulicium gracile</name>
    <dbReference type="NCBI Taxonomy" id="1884261"/>
    <lineage>
        <taxon>Eukaryota</taxon>
        <taxon>Fungi</taxon>
        <taxon>Dikarya</taxon>
        <taxon>Basidiomycota</taxon>
        <taxon>Agaricomycotina</taxon>
        <taxon>Agaricomycetes</taxon>
        <taxon>Agaricomycetidae</taxon>
        <taxon>Agaricales</taxon>
        <taxon>Pleurotineae</taxon>
        <taxon>Pterulaceae</taxon>
        <taxon>Pterulicium</taxon>
    </lineage>
</organism>
<sequence>MVRRRAPKSSGKSANKPRPVDRSASKVKKWNTVDDIPLDEEDQFYANRDKILLDGGADDSDSDGLEDEVFALKGLDRDIEEENLEDHDYSDEEDPSLSEPGPSKATKTKAKKKEAKGKKAAAPSASSESEESEEESWGQKKSAYYSSNADRIDSEDEEANELEEQEALRLQSKARETLNDDAFGLPDHLDDLEPSRQEEEEEDSSLATHGTAMLDDGPQDPAALLQRLSKTNPEALALAADWKDTANNLTRIKQMLEDLEEREPDSQQLGRLHFYYQGLLTYATTLAFYLHMRASKKYAQRPELLRNHPILARLLSLKDSLATLQELGFDEEEADDEEDEEDDLMLEAQSLWKLGQEEGLDKDELRELLLDALSGQKVGVTESDEDEDVEVAAPSPKKHKTSSSRDGKPSKSSKNSAKPVFDLVEPQFVSSKTSSSSSATPNHADAYGENVSLQSHDAADKSARRKSLRFHTSKIENASNRRNNARTAVGGDDDLPYRDRKKEQEMKLARAKKMGQGGADLDDMEVDAATPGQKRQREEADDGSEEEAEAGNGYYDLVKKKKKEMKEEKKFEYEAARAAARPDLDGDSADGPRSLTRSILKNKGLTPRRGKDVRNPRVKKKHKYEQAKKKVASQKAVYKGGLSQTGHYEGERSGISKVRKGVALG</sequence>
<keyword evidence="7" id="KW-1185">Reference proteome</keyword>
<dbReference type="STRING" id="1884261.A0A5C3QP45"/>
<feature type="compositionally biased region" description="Acidic residues" evidence="4">
    <location>
        <begin position="78"/>
        <end position="96"/>
    </location>
</feature>
<dbReference type="PANTHER" id="PTHR13237:SF8">
    <property type="entry name" value="SOMETHING ABOUT SILENCING PROTEIN 10"/>
    <property type="match status" value="1"/>
</dbReference>
<protein>
    <submittedName>
        <fullName evidence="6">Sas10 C-terminal domain-containing protein</fullName>
    </submittedName>
</protein>
<feature type="region of interest" description="Disordered" evidence="4">
    <location>
        <begin position="1"/>
        <end position="37"/>
    </location>
</feature>
<evidence type="ECO:0000259" key="5">
    <source>
        <dbReference type="Pfam" id="PF09368"/>
    </source>
</evidence>
<feature type="compositionally biased region" description="Low complexity" evidence="4">
    <location>
        <begin position="477"/>
        <end position="488"/>
    </location>
</feature>
<feature type="compositionally biased region" description="Low complexity" evidence="4">
    <location>
        <begin position="410"/>
        <end position="419"/>
    </location>
</feature>
<dbReference type="InterPro" id="IPR018972">
    <property type="entry name" value="Sas10_C_dom"/>
</dbReference>
<feature type="domain" description="Sas10 C-terminal" evidence="5">
    <location>
        <begin position="590"/>
        <end position="662"/>
    </location>
</feature>
<evidence type="ECO:0000256" key="2">
    <source>
        <dbReference type="ARBA" id="ARBA00010979"/>
    </source>
</evidence>
<feature type="compositionally biased region" description="Basic and acidic residues" evidence="4">
    <location>
        <begin position="495"/>
        <end position="508"/>
    </location>
</feature>
<dbReference type="AlphaFoldDB" id="A0A5C3QP45"/>